<dbReference type="RefSeq" id="WP_145194398.1">
    <property type="nucleotide sequence ID" value="NZ_CP036434.1"/>
</dbReference>
<evidence type="ECO:0000256" key="1">
    <source>
        <dbReference type="ARBA" id="ARBA00023266"/>
    </source>
</evidence>
<dbReference type="PROSITE" id="PS00380">
    <property type="entry name" value="RHODANESE_1"/>
    <property type="match status" value="1"/>
</dbReference>
<name>A0A518ELK1_9BACT</name>
<feature type="domain" description="Rhodanese" evidence="2">
    <location>
        <begin position="18"/>
        <end position="176"/>
    </location>
</feature>
<sequence>MTAQVPFASFDAVKDLLNDAGGCVIDLRAPSEYADDHVPGAVNVPLFEDMTRSFVGLLYKQFSPEAAFQEGRAAVVERVDGMVQEIAAHTGWTVPPADLRGRVIAMTEGGIVKMEAELMPVPVESIPDDAVVLHCARGGLRSRSVVALLRVLGFERVIGLEGGYRAYRQSVIQDLAGWTPPRRVVSLRGLTGVGKTLVLREIERLRPGWTLDLEGHAGHRSSLLGMVGLEPVTQKSFESQLAERASRGFPDDVMVVEGESRKVGDVIIPGPIWESMGKATNVEITASIPRRIQVLAEDYLRDPSALPLLREQLVAVADRMEGKPELPEMLDRGEIGPLVQILLERYYDPLYRRSEEGKEYVASIDAEDETVAAERVIEAIERLR</sequence>
<dbReference type="Pfam" id="PF00581">
    <property type="entry name" value="Rhodanese"/>
    <property type="match status" value="1"/>
</dbReference>
<dbReference type="SMART" id="SM00450">
    <property type="entry name" value="RHOD"/>
    <property type="match status" value="1"/>
</dbReference>
<proteinExistence type="predicted"/>
<dbReference type="AlphaFoldDB" id="A0A518ELK1"/>
<dbReference type="PANTHER" id="PTHR30401:SF0">
    <property type="entry name" value="TRNA 2-SELENOURIDINE SYNTHASE"/>
    <property type="match status" value="1"/>
</dbReference>
<organism evidence="3 4">
    <name type="scientific">Saltatorellus ferox</name>
    <dbReference type="NCBI Taxonomy" id="2528018"/>
    <lineage>
        <taxon>Bacteria</taxon>
        <taxon>Pseudomonadati</taxon>
        <taxon>Planctomycetota</taxon>
        <taxon>Planctomycetia</taxon>
        <taxon>Planctomycetia incertae sedis</taxon>
        <taxon>Saltatorellus</taxon>
    </lineage>
</organism>
<dbReference type="InterPro" id="IPR001307">
    <property type="entry name" value="Thiosulphate_STrfase_CS"/>
</dbReference>
<reference evidence="3 4" key="1">
    <citation type="submission" date="2019-02" db="EMBL/GenBank/DDBJ databases">
        <title>Deep-cultivation of Planctomycetes and their phenomic and genomic characterization uncovers novel biology.</title>
        <authorList>
            <person name="Wiegand S."/>
            <person name="Jogler M."/>
            <person name="Boedeker C."/>
            <person name="Pinto D."/>
            <person name="Vollmers J."/>
            <person name="Rivas-Marin E."/>
            <person name="Kohn T."/>
            <person name="Peeters S.H."/>
            <person name="Heuer A."/>
            <person name="Rast P."/>
            <person name="Oberbeckmann S."/>
            <person name="Bunk B."/>
            <person name="Jeske O."/>
            <person name="Meyerdierks A."/>
            <person name="Storesund J.E."/>
            <person name="Kallscheuer N."/>
            <person name="Luecker S."/>
            <person name="Lage O.M."/>
            <person name="Pohl T."/>
            <person name="Merkel B.J."/>
            <person name="Hornburger P."/>
            <person name="Mueller R.-W."/>
            <person name="Bruemmer F."/>
            <person name="Labrenz M."/>
            <person name="Spormann A.M."/>
            <person name="Op den Camp H."/>
            <person name="Overmann J."/>
            <person name="Amann R."/>
            <person name="Jetten M.S.M."/>
            <person name="Mascher T."/>
            <person name="Medema M.H."/>
            <person name="Devos D.P."/>
            <person name="Kaster A.-K."/>
            <person name="Ovreas L."/>
            <person name="Rohde M."/>
            <person name="Galperin M.Y."/>
            <person name="Jogler C."/>
        </authorList>
    </citation>
    <scope>NUCLEOTIDE SEQUENCE [LARGE SCALE GENOMIC DNA]</scope>
    <source>
        <strain evidence="3 4">Poly30</strain>
    </source>
</reference>
<dbReference type="NCBIfam" id="NF008750">
    <property type="entry name" value="PRK11784.1-2"/>
    <property type="match status" value="1"/>
</dbReference>
<keyword evidence="4" id="KW-1185">Reference proteome</keyword>
<dbReference type="OrthoDB" id="9808735at2"/>
<protein>
    <submittedName>
        <fullName evidence="3">tRNA 2-selenouridine synthase</fullName>
        <ecNumber evidence="3">2.9.1.-</ecNumber>
    </submittedName>
</protein>
<dbReference type="InterPro" id="IPR017582">
    <property type="entry name" value="SelU"/>
</dbReference>
<dbReference type="PROSITE" id="PS50206">
    <property type="entry name" value="RHODANESE_3"/>
    <property type="match status" value="1"/>
</dbReference>
<evidence type="ECO:0000313" key="3">
    <source>
        <dbReference type="EMBL" id="QDV04969.1"/>
    </source>
</evidence>
<dbReference type="GO" id="GO:0043828">
    <property type="term" value="F:tRNA 2-selenouridine synthase activity"/>
    <property type="evidence" value="ECO:0007669"/>
    <property type="project" value="InterPro"/>
</dbReference>
<keyword evidence="1" id="KW-0711">Selenium</keyword>
<dbReference type="EC" id="2.9.1.-" evidence="3"/>
<dbReference type="GO" id="GO:0004792">
    <property type="term" value="F:thiosulfate-cyanide sulfurtransferase activity"/>
    <property type="evidence" value="ECO:0007669"/>
    <property type="project" value="InterPro"/>
</dbReference>
<dbReference type="GO" id="GO:0002098">
    <property type="term" value="P:tRNA wobble uridine modification"/>
    <property type="evidence" value="ECO:0007669"/>
    <property type="project" value="InterPro"/>
</dbReference>
<dbReference type="Proteomes" id="UP000320390">
    <property type="component" value="Chromosome"/>
</dbReference>
<dbReference type="InterPro" id="IPR001763">
    <property type="entry name" value="Rhodanese-like_dom"/>
</dbReference>
<dbReference type="InterPro" id="IPR036873">
    <property type="entry name" value="Rhodanese-like_dom_sf"/>
</dbReference>
<evidence type="ECO:0000313" key="4">
    <source>
        <dbReference type="Proteomes" id="UP000320390"/>
    </source>
</evidence>
<dbReference type="InterPro" id="IPR058840">
    <property type="entry name" value="AAA_SelU"/>
</dbReference>
<gene>
    <name evidence="3" type="primary">selU_2</name>
    <name evidence="3" type="ORF">Poly30_04640</name>
</gene>
<accession>A0A518ELK1</accession>
<dbReference type="Pfam" id="PF26341">
    <property type="entry name" value="AAA_SelU"/>
    <property type="match status" value="1"/>
</dbReference>
<dbReference type="EMBL" id="CP036434">
    <property type="protein sequence ID" value="QDV04969.1"/>
    <property type="molecule type" value="Genomic_DNA"/>
</dbReference>
<keyword evidence="3" id="KW-0808">Transferase</keyword>
<dbReference type="Gene3D" id="3.40.250.10">
    <property type="entry name" value="Rhodanese-like domain"/>
    <property type="match status" value="1"/>
</dbReference>
<evidence type="ECO:0000259" key="2">
    <source>
        <dbReference type="PROSITE" id="PS50206"/>
    </source>
</evidence>
<dbReference type="SUPFAM" id="SSF52821">
    <property type="entry name" value="Rhodanese/Cell cycle control phosphatase"/>
    <property type="match status" value="1"/>
</dbReference>
<dbReference type="PANTHER" id="PTHR30401">
    <property type="entry name" value="TRNA 2-SELENOURIDINE SYNTHASE"/>
    <property type="match status" value="1"/>
</dbReference>